<dbReference type="OrthoDB" id="3831186at2"/>
<dbReference type="RefSeq" id="WP_092675660.1">
    <property type="nucleotide sequence ID" value="NZ_FOXS01000004.1"/>
</dbReference>
<dbReference type="Gene3D" id="2.10.109.10">
    <property type="entry name" value="Umud Fragment, subunit A"/>
    <property type="match status" value="1"/>
</dbReference>
<dbReference type="PANTHER" id="PTHR46558">
    <property type="entry name" value="TRACRIPTIONAL REGULATORY PROTEIN-RELATED-RELATED"/>
    <property type="match status" value="1"/>
</dbReference>
<dbReference type="Pfam" id="PF00717">
    <property type="entry name" value="Peptidase_S24"/>
    <property type="match status" value="1"/>
</dbReference>
<dbReference type="AlphaFoldDB" id="A0A1I5ZTW3"/>
<sequence>MSNVGKNIRKLRTVKKLSQAAFAELFGLARPSVGAYEEGRSEPKMETLIQIAQHFGLSVDLLLTKELTVNELYGFDIFKEQLQPPAPTPEQIAEADRQQNVTPLVYRNRALEYIVKHHDPAFIDSLPWLQLPHELTGPTRAFEVSGADMLLHRQGLRHQDIVLCCRVDKAKPALKSGNVYVFVTQGKILIRRLAGRLPDSQTLKLRADNPDYSSQDLELSQALEIWEVKGVFTTHLRPPALLDERVAALERKVEALLERLNDHS</sequence>
<keyword evidence="4" id="KW-1185">Reference proteome</keyword>
<evidence type="ECO:0000256" key="1">
    <source>
        <dbReference type="ARBA" id="ARBA00023125"/>
    </source>
</evidence>
<dbReference type="SUPFAM" id="SSF51306">
    <property type="entry name" value="LexA/Signal peptidase"/>
    <property type="match status" value="1"/>
</dbReference>
<dbReference type="SUPFAM" id="SSF47413">
    <property type="entry name" value="lambda repressor-like DNA-binding domains"/>
    <property type="match status" value="1"/>
</dbReference>
<dbReference type="Pfam" id="PF01381">
    <property type="entry name" value="HTH_3"/>
    <property type="match status" value="1"/>
</dbReference>
<gene>
    <name evidence="3" type="ORF">SAMN04515668_3206</name>
</gene>
<evidence type="ECO:0000313" key="3">
    <source>
        <dbReference type="EMBL" id="SFQ59871.1"/>
    </source>
</evidence>
<evidence type="ECO:0000259" key="2">
    <source>
        <dbReference type="PROSITE" id="PS50943"/>
    </source>
</evidence>
<dbReference type="Gene3D" id="1.10.260.40">
    <property type="entry name" value="lambda repressor-like DNA-binding domains"/>
    <property type="match status" value="1"/>
</dbReference>
<dbReference type="CDD" id="cd00093">
    <property type="entry name" value="HTH_XRE"/>
    <property type="match status" value="1"/>
</dbReference>
<protein>
    <submittedName>
        <fullName evidence="3">Transcriptional regulator, contains XRE-family HTH domain</fullName>
    </submittedName>
</protein>
<reference evidence="4" key="1">
    <citation type="submission" date="2016-10" db="EMBL/GenBank/DDBJ databases">
        <authorList>
            <person name="Varghese N."/>
            <person name="Submissions S."/>
        </authorList>
    </citation>
    <scope>NUCLEOTIDE SEQUENCE [LARGE SCALE GENOMIC DNA]</scope>
    <source>
        <strain evidence="4">OR362-8,ATCC BAA-1266,JCM 13504</strain>
    </source>
</reference>
<dbReference type="SMART" id="SM00530">
    <property type="entry name" value="HTH_XRE"/>
    <property type="match status" value="1"/>
</dbReference>
<dbReference type="InterPro" id="IPR001387">
    <property type="entry name" value="Cro/C1-type_HTH"/>
</dbReference>
<dbReference type="InterPro" id="IPR015927">
    <property type="entry name" value="Peptidase_S24_S26A/B/C"/>
</dbReference>
<dbReference type="EMBL" id="FOXS01000004">
    <property type="protein sequence ID" value="SFQ59871.1"/>
    <property type="molecule type" value="Genomic_DNA"/>
</dbReference>
<dbReference type="InterPro" id="IPR010982">
    <property type="entry name" value="Lambda_DNA-bd_dom_sf"/>
</dbReference>
<name>A0A1I5ZTW3_HYMAR</name>
<dbReference type="PANTHER" id="PTHR46558:SF11">
    <property type="entry name" value="HTH-TYPE TRANSCRIPTIONAL REGULATOR XRE"/>
    <property type="match status" value="1"/>
</dbReference>
<dbReference type="InterPro" id="IPR036286">
    <property type="entry name" value="LexA/Signal_pep-like_sf"/>
</dbReference>
<proteinExistence type="predicted"/>
<dbReference type="PROSITE" id="PS50943">
    <property type="entry name" value="HTH_CROC1"/>
    <property type="match status" value="1"/>
</dbReference>
<evidence type="ECO:0000313" key="4">
    <source>
        <dbReference type="Proteomes" id="UP000199029"/>
    </source>
</evidence>
<dbReference type="GO" id="GO:0003677">
    <property type="term" value="F:DNA binding"/>
    <property type="evidence" value="ECO:0007669"/>
    <property type="project" value="UniProtKB-KW"/>
</dbReference>
<organism evidence="3 4">
    <name type="scientific">Hymenobacter arizonensis</name>
    <name type="common">Siccationidurans arizonensis</name>
    <dbReference type="NCBI Taxonomy" id="1227077"/>
    <lineage>
        <taxon>Bacteria</taxon>
        <taxon>Pseudomonadati</taxon>
        <taxon>Bacteroidota</taxon>
        <taxon>Cytophagia</taxon>
        <taxon>Cytophagales</taxon>
        <taxon>Hymenobacteraceae</taxon>
        <taxon>Hymenobacter</taxon>
    </lineage>
</organism>
<feature type="domain" description="HTH cro/C1-type" evidence="2">
    <location>
        <begin position="8"/>
        <end position="62"/>
    </location>
</feature>
<accession>A0A1I5ZTW3</accession>
<dbReference type="STRING" id="1227077.SAMN04515668_3206"/>
<dbReference type="CDD" id="cd06529">
    <property type="entry name" value="S24_LexA-like"/>
    <property type="match status" value="1"/>
</dbReference>
<keyword evidence="1" id="KW-0238">DNA-binding</keyword>
<dbReference type="InterPro" id="IPR039418">
    <property type="entry name" value="LexA-like"/>
</dbReference>
<dbReference type="Proteomes" id="UP000199029">
    <property type="component" value="Unassembled WGS sequence"/>
</dbReference>